<keyword evidence="1" id="KW-0732">Signal</keyword>
<comment type="caution">
    <text evidence="2">The sequence shown here is derived from an EMBL/GenBank/DDBJ whole genome shotgun (WGS) entry which is preliminary data.</text>
</comment>
<protein>
    <submittedName>
        <fullName evidence="2">Uncharacterized protein</fullName>
    </submittedName>
</protein>
<sequence length="462" mass="50623">MASRPASVLFAALATLAMLVVFQVLKDGNYLTMQHVGLGALSPAPPPPPLPLLPHTPNNFIVNDIDHGLVNDLDKLFELHRGGSVLLIGDSTTRQLMNTVVGIIKAHEEFKEMEALDVSHRDYVQQPYKVLVEKGSTSLDVLSSVMYQCPTSKVEWFDIRMTVSNSGTSFIKYGGRCAYGENTRFYDHKGATKTPVVESYDLMFLNHGTGAGGGGIGWGTSEEQRKRWIEEIRATAADAGRRQPKLVIANSSGLHMLHVYPDRLMEDWVQDQVTAAVFKETIVEGIHQLLDLIESEGGGNLIYKTTSAVCNSCFYGSRRRIIDSRTNSSVDGAECNEALEHCESGWSSDEECDEYVKEIALGRADAPKCLETSISAAGAKRLYLLELEAIAEAKEEFGAAFPNTTLDILDTHTITEALCKPKCECANSLQKCDGMHWPAANVLFWSIMAKGINAANKASETI</sequence>
<dbReference type="AlphaFoldDB" id="A0A9W7E8F9"/>
<keyword evidence="3" id="KW-1185">Reference proteome</keyword>
<gene>
    <name evidence="2" type="ORF">TrST_g4695</name>
</gene>
<accession>A0A9W7E8F9</accession>
<feature type="signal peptide" evidence="1">
    <location>
        <begin position="1"/>
        <end position="22"/>
    </location>
</feature>
<dbReference type="OrthoDB" id="10424808at2759"/>
<proteinExistence type="predicted"/>
<organism evidence="2 3">
    <name type="scientific">Triparma strigata</name>
    <dbReference type="NCBI Taxonomy" id="1606541"/>
    <lineage>
        <taxon>Eukaryota</taxon>
        <taxon>Sar</taxon>
        <taxon>Stramenopiles</taxon>
        <taxon>Ochrophyta</taxon>
        <taxon>Bolidophyceae</taxon>
        <taxon>Parmales</taxon>
        <taxon>Triparmaceae</taxon>
        <taxon>Triparma</taxon>
    </lineage>
</organism>
<reference evidence="3" key="1">
    <citation type="journal article" date="2023" name="Commun. Biol.">
        <title>Genome analysis of Parmales, the sister group of diatoms, reveals the evolutionary specialization of diatoms from phago-mixotrophs to photoautotrophs.</title>
        <authorList>
            <person name="Ban H."/>
            <person name="Sato S."/>
            <person name="Yoshikawa S."/>
            <person name="Yamada K."/>
            <person name="Nakamura Y."/>
            <person name="Ichinomiya M."/>
            <person name="Sato N."/>
            <person name="Blanc-Mathieu R."/>
            <person name="Endo H."/>
            <person name="Kuwata A."/>
            <person name="Ogata H."/>
        </authorList>
    </citation>
    <scope>NUCLEOTIDE SEQUENCE [LARGE SCALE GENOMIC DNA]</scope>
    <source>
        <strain evidence="3">NIES 3701</strain>
    </source>
</reference>
<evidence type="ECO:0000256" key="1">
    <source>
        <dbReference type="SAM" id="SignalP"/>
    </source>
</evidence>
<name>A0A9W7E8F9_9STRA</name>
<feature type="chain" id="PRO_5040875362" evidence="1">
    <location>
        <begin position="23"/>
        <end position="462"/>
    </location>
</feature>
<evidence type="ECO:0000313" key="2">
    <source>
        <dbReference type="EMBL" id="GMH69812.1"/>
    </source>
</evidence>
<dbReference type="EMBL" id="BRXY01000135">
    <property type="protein sequence ID" value="GMH69812.1"/>
    <property type="molecule type" value="Genomic_DNA"/>
</dbReference>
<dbReference type="Proteomes" id="UP001165085">
    <property type="component" value="Unassembled WGS sequence"/>
</dbReference>
<evidence type="ECO:0000313" key="3">
    <source>
        <dbReference type="Proteomes" id="UP001165085"/>
    </source>
</evidence>